<dbReference type="STRING" id="1121959.SAMN02746009_02703"/>
<organism evidence="1 2">
    <name type="scientific">Hymenobacter psychrotolerans DSM 18569</name>
    <dbReference type="NCBI Taxonomy" id="1121959"/>
    <lineage>
        <taxon>Bacteria</taxon>
        <taxon>Pseudomonadati</taxon>
        <taxon>Bacteroidota</taxon>
        <taxon>Cytophagia</taxon>
        <taxon>Cytophagales</taxon>
        <taxon>Hymenobacteraceae</taxon>
        <taxon>Hymenobacter</taxon>
    </lineage>
</organism>
<proteinExistence type="predicted"/>
<gene>
    <name evidence="1" type="ORF">SAMN02746009_02703</name>
</gene>
<sequence length="471" mass="50060">MGLRLKNSSTSIIRSLDIVYAMEHWYNSGKVDRARVDVSYQKRAAGSTITSLLSGSGTWTAIPNLGVDAPSTATVIASRDGNSISNRRVKQATLSDINLAPGEEIMIRWSYLLNNTTNGNGLSIDDVTISAFTNVFYSKTAGNIELATNWSSTPDGTGALPGNFSFSLPNATYYVQGNTITSGSNASSRINGTNAGVWTVNGANSRVVIGLPGATTPTRLYLFNDDNIVGKVDVSSNAALAIQQPNYSFTLGQLDNTSTVEYYTSSSAMNIAPLAYGNLKLTAAGNKVLTGNTLVNGTLTFATGPDLFLGDYNLTIQRGGGISGTTSSSYIVTNGIGRLSQTVSNSGADVLFPIGSSATSYTPALLQQPNSTTARNEDVFSVRVIDGLFRRYDADGNGVAGTEVLAANVKKTWLVDEEVTGNSDVKMTLQWNTADEVSTGDDQTRFDRTKAYIGHFINRPNLPPTYDKAVV</sequence>
<reference evidence="2" key="1">
    <citation type="submission" date="2016-11" db="EMBL/GenBank/DDBJ databases">
        <authorList>
            <person name="Varghese N."/>
            <person name="Submissions S."/>
        </authorList>
    </citation>
    <scope>NUCLEOTIDE SEQUENCE [LARGE SCALE GENOMIC DNA]</scope>
    <source>
        <strain evidence="2">DSM 18569</strain>
    </source>
</reference>
<dbReference type="EMBL" id="FRAS01000014">
    <property type="protein sequence ID" value="SHL41304.1"/>
    <property type="molecule type" value="Genomic_DNA"/>
</dbReference>
<accession>A0A1M7AF64</accession>
<evidence type="ECO:0000313" key="2">
    <source>
        <dbReference type="Proteomes" id="UP000183947"/>
    </source>
</evidence>
<keyword evidence="2" id="KW-1185">Reference proteome</keyword>
<dbReference type="AlphaFoldDB" id="A0A1M7AF64"/>
<name>A0A1M7AF64_9BACT</name>
<dbReference type="Proteomes" id="UP000183947">
    <property type="component" value="Unassembled WGS sequence"/>
</dbReference>
<protein>
    <submittedName>
        <fullName evidence="1">Uncharacterized protein</fullName>
    </submittedName>
</protein>
<evidence type="ECO:0000313" key="1">
    <source>
        <dbReference type="EMBL" id="SHL41304.1"/>
    </source>
</evidence>